<dbReference type="RefSeq" id="WP_307338286.1">
    <property type="nucleotide sequence ID" value="NZ_JAUSUQ010000005.1"/>
</dbReference>
<proteinExistence type="predicted"/>
<keyword evidence="4" id="KW-1185">Reference proteome</keyword>
<name>A0ABU0CRF8_9BACI</name>
<dbReference type="Pfam" id="PF00685">
    <property type="entry name" value="Sulfotransfer_1"/>
    <property type="match status" value="1"/>
</dbReference>
<gene>
    <name evidence="3" type="ORF">J2S00_001793</name>
</gene>
<protein>
    <recommendedName>
        <fullName evidence="2">Sulfotransferase domain-containing protein</fullName>
    </recommendedName>
</protein>
<accession>A0ABU0CRF8</accession>
<feature type="region of interest" description="Disordered" evidence="1">
    <location>
        <begin position="75"/>
        <end position="107"/>
    </location>
</feature>
<comment type="caution">
    <text evidence="3">The sequence shown here is derived from an EMBL/GenBank/DDBJ whole genome shotgun (WGS) entry which is preliminary data.</text>
</comment>
<evidence type="ECO:0000313" key="3">
    <source>
        <dbReference type="EMBL" id="MDQ0339007.1"/>
    </source>
</evidence>
<feature type="domain" description="Sulfotransferase" evidence="2">
    <location>
        <begin position="6"/>
        <end position="224"/>
    </location>
</feature>
<dbReference type="EMBL" id="JAUSUQ010000005">
    <property type="protein sequence ID" value="MDQ0339007.1"/>
    <property type="molecule type" value="Genomic_DNA"/>
</dbReference>
<evidence type="ECO:0000256" key="1">
    <source>
        <dbReference type="SAM" id="MobiDB-lite"/>
    </source>
</evidence>
<feature type="compositionally biased region" description="Polar residues" evidence="1">
    <location>
        <begin position="84"/>
        <end position="94"/>
    </location>
</feature>
<sequence>MDSFKQNVIVTGIPRGGTTLTAALIDSLTNSICLNEPKWQEKWLRETIKHDQLVERLINDFAMIRKKIINGEPVLDHRKKDGSPPTNYYSNAHQNKSKKRKKDKSIKQQPTVFNIDSKDFLLGIKHCTLYTGLLPQLIKSNEFSMIAITRHPVQTLLSWHSVGRYRRNKPQAVAAHWPELNKIIATKDDQLIKNAKIYDLFCQMYLNNRHHIRIIKYEDIIKGPSIFEKLFQRKFEEKVKINTKKRSPHYDYSLVDNIKESLYQHAPHTLELYSLDD</sequence>
<dbReference type="InterPro" id="IPR027417">
    <property type="entry name" value="P-loop_NTPase"/>
</dbReference>
<dbReference type="SUPFAM" id="SSF52540">
    <property type="entry name" value="P-loop containing nucleoside triphosphate hydrolases"/>
    <property type="match status" value="1"/>
</dbReference>
<dbReference type="Proteomes" id="UP001232445">
    <property type="component" value="Unassembled WGS sequence"/>
</dbReference>
<evidence type="ECO:0000259" key="2">
    <source>
        <dbReference type="Pfam" id="PF00685"/>
    </source>
</evidence>
<reference evidence="3 4" key="1">
    <citation type="submission" date="2023-07" db="EMBL/GenBank/DDBJ databases">
        <title>Genomic Encyclopedia of Type Strains, Phase IV (KMG-IV): sequencing the most valuable type-strain genomes for metagenomic binning, comparative biology and taxonomic classification.</title>
        <authorList>
            <person name="Goeker M."/>
        </authorList>
    </citation>
    <scope>NUCLEOTIDE SEQUENCE [LARGE SCALE GENOMIC DNA]</scope>
    <source>
        <strain evidence="3 4">DSM 17740</strain>
    </source>
</reference>
<dbReference type="Gene3D" id="3.40.50.300">
    <property type="entry name" value="P-loop containing nucleotide triphosphate hydrolases"/>
    <property type="match status" value="1"/>
</dbReference>
<dbReference type="InterPro" id="IPR000863">
    <property type="entry name" value="Sulfotransferase_dom"/>
</dbReference>
<organism evidence="3 4">
    <name type="scientific">Caldalkalibacillus uzonensis</name>
    <dbReference type="NCBI Taxonomy" id="353224"/>
    <lineage>
        <taxon>Bacteria</taxon>
        <taxon>Bacillati</taxon>
        <taxon>Bacillota</taxon>
        <taxon>Bacilli</taxon>
        <taxon>Bacillales</taxon>
        <taxon>Bacillaceae</taxon>
        <taxon>Caldalkalibacillus</taxon>
    </lineage>
</organism>
<evidence type="ECO:0000313" key="4">
    <source>
        <dbReference type="Proteomes" id="UP001232445"/>
    </source>
</evidence>
<feature type="compositionally biased region" description="Basic residues" evidence="1">
    <location>
        <begin position="95"/>
        <end position="104"/>
    </location>
</feature>